<comment type="caution">
    <text evidence="7">The sequence shown here is derived from an EMBL/GenBank/DDBJ whole genome shotgun (WGS) entry which is preliminary data.</text>
</comment>
<dbReference type="InterPro" id="IPR036937">
    <property type="entry name" value="Adhesion_dom_fimbrial_sf"/>
</dbReference>
<organism evidence="7">
    <name type="scientific">Klebsiella oxytoca</name>
    <dbReference type="NCBI Taxonomy" id="571"/>
    <lineage>
        <taxon>Bacteria</taxon>
        <taxon>Pseudomonadati</taxon>
        <taxon>Pseudomonadota</taxon>
        <taxon>Gammaproteobacteria</taxon>
        <taxon>Enterobacterales</taxon>
        <taxon>Enterobacteriaceae</taxon>
        <taxon>Klebsiella/Raoultella group</taxon>
        <taxon>Klebsiella</taxon>
    </lineage>
</organism>
<evidence type="ECO:0000256" key="2">
    <source>
        <dbReference type="ARBA" id="ARBA00006671"/>
    </source>
</evidence>
<evidence type="ECO:0000256" key="3">
    <source>
        <dbReference type="ARBA" id="ARBA00022729"/>
    </source>
</evidence>
<dbReference type="SUPFAM" id="SSF49401">
    <property type="entry name" value="Bacterial adhesins"/>
    <property type="match status" value="1"/>
</dbReference>
<dbReference type="GO" id="GO:0043709">
    <property type="term" value="P:cell adhesion involved in single-species biofilm formation"/>
    <property type="evidence" value="ECO:0007669"/>
    <property type="project" value="TreeGrafter"/>
</dbReference>
<dbReference type="GO" id="GO:0009289">
    <property type="term" value="C:pilus"/>
    <property type="evidence" value="ECO:0007669"/>
    <property type="project" value="UniProtKB-SubCell"/>
</dbReference>
<feature type="signal peptide" evidence="5">
    <location>
        <begin position="1"/>
        <end position="24"/>
    </location>
</feature>
<gene>
    <name evidence="7" type="ORF">RYF40_000695</name>
</gene>
<comment type="similarity">
    <text evidence="2">Belongs to the fimbrial protein family.</text>
</comment>
<name>A0AAI9GNL0_KLEOX</name>
<feature type="chain" id="PRO_5042585855" evidence="5">
    <location>
        <begin position="25"/>
        <end position="363"/>
    </location>
</feature>
<dbReference type="AlphaFoldDB" id="A0AAI9GNL0"/>
<dbReference type="InterPro" id="IPR000259">
    <property type="entry name" value="Adhesion_dom_fimbrial"/>
</dbReference>
<dbReference type="InterPro" id="IPR008966">
    <property type="entry name" value="Adhesion_dom_sf"/>
</dbReference>
<comment type="subcellular location">
    <subcellularLocation>
        <location evidence="1">Fimbrium</location>
    </subcellularLocation>
</comment>
<sequence>MKNAIYLLTGGIALALFAAAPARAAMGGCEAVGGPANFTTSFANDWTKEQNVAGTLIDMTSGTNSGGSYKMVCDCPANTGVNLYYSATTPLAHSGYSGFQKLNDSLNIKTVITDIPGVSALTVPTNINSPVRGEGYFKAANDNGVCSGDPEDQRAGTFTVGSNVSITFRVTKSFLGRMEIPSTHIATLQSAWSSTVNYAKNVYKDIADIYLEGSITVPQSCKINEGDVIRVDLGQISASKFTTKDHMPDGYTPVRFDIVYDCGDTSLFGQNDYISLAVQGEDIADQYTLAARRRESDNVADIGIHINNLTAGAGLITVTGDSGMTLADSAGVLHMRAYPINLVGGALQPGPFRTSATLTATVR</sequence>
<dbReference type="PANTHER" id="PTHR33420">
    <property type="entry name" value="FIMBRIAL SUBUNIT ELFA-RELATED"/>
    <property type="match status" value="1"/>
</dbReference>
<evidence type="ECO:0000259" key="6">
    <source>
        <dbReference type="Pfam" id="PF00419"/>
    </source>
</evidence>
<dbReference type="PANTHER" id="PTHR33420:SF31">
    <property type="entry name" value="TYPE 1 FIMBRIN D-MANNOSE SPECIFIC ADHESIN"/>
    <property type="match status" value="1"/>
</dbReference>
<reference evidence="7" key="1">
    <citation type="submission" date="2024-02" db="EMBL/GenBank/DDBJ databases">
        <authorList>
            <consortium name="Clinical and Environmental Microbiology Branch: Whole genome sequencing antimicrobial resistance pathogens in the healthcare setting"/>
        </authorList>
    </citation>
    <scope>NUCLEOTIDE SEQUENCE</scope>
    <source>
        <strain evidence="7">2023BB-00086</strain>
    </source>
</reference>
<dbReference type="Gene3D" id="2.60.40.1090">
    <property type="entry name" value="Fimbrial-type adhesion domain"/>
    <property type="match status" value="1"/>
</dbReference>
<dbReference type="InterPro" id="IPR050263">
    <property type="entry name" value="Bact_Fimbrial_Adh_Pro"/>
</dbReference>
<proteinExistence type="inferred from homology"/>
<dbReference type="RefSeq" id="WP_142447672.1">
    <property type="nucleotide sequence ID" value="NZ_CABGIA010000003.1"/>
</dbReference>
<accession>A0AAI9GNL0</accession>
<keyword evidence="3 5" id="KW-0732">Signal</keyword>
<dbReference type="Pfam" id="PF00419">
    <property type="entry name" value="Fimbrial"/>
    <property type="match status" value="1"/>
</dbReference>
<evidence type="ECO:0000313" key="7">
    <source>
        <dbReference type="EMBL" id="EML7080291.1"/>
    </source>
</evidence>
<protein>
    <submittedName>
        <fullName evidence="7">Fimbrial protein</fullName>
    </submittedName>
</protein>
<evidence type="ECO:0000256" key="4">
    <source>
        <dbReference type="ARBA" id="ARBA00023263"/>
    </source>
</evidence>
<dbReference type="EMBL" id="ABNOCX020000001">
    <property type="protein sequence ID" value="EML7080291.1"/>
    <property type="molecule type" value="Genomic_DNA"/>
</dbReference>
<evidence type="ECO:0000256" key="5">
    <source>
        <dbReference type="SAM" id="SignalP"/>
    </source>
</evidence>
<keyword evidence="4" id="KW-0281">Fimbrium</keyword>
<feature type="domain" description="Fimbrial-type adhesion" evidence="6">
    <location>
        <begin position="209"/>
        <end position="361"/>
    </location>
</feature>
<evidence type="ECO:0000256" key="1">
    <source>
        <dbReference type="ARBA" id="ARBA00004561"/>
    </source>
</evidence>